<organism evidence="1">
    <name type="scientific">Deinococcus sonorensis KR-87</name>
    <dbReference type="NCBI Taxonomy" id="694439"/>
    <lineage>
        <taxon>Bacteria</taxon>
        <taxon>Thermotogati</taxon>
        <taxon>Deinococcota</taxon>
        <taxon>Deinococci</taxon>
        <taxon>Deinococcales</taxon>
        <taxon>Deinococcaceae</taxon>
        <taxon>Deinococcus</taxon>
    </lineage>
</organism>
<accession>A0AAU7U779</accession>
<gene>
    <name evidence="1" type="ORF">ABOD76_12670</name>
</gene>
<dbReference type="KEGG" id="dsc:ABOD76_12670"/>
<dbReference type="RefSeq" id="WP_350242334.1">
    <property type="nucleotide sequence ID" value="NZ_CP158299.1"/>
</dbReference>
<dbReference type="AlphaFoldDB" id="A0AAU7U779"/>
<sequence length="240" mass="26295">MRAAHFRASYLLLLTGFGLVQVSLAQPDRLDLKARLAALLPLPGQQAQFMDTRSRLLVTLQQRVFEENGDPVVLADKLKQIEQGKVPSYDERLGITRAEFQRYVVIQKTLEPSGRTFRLSVSRDALHLVFGDAQGAGAQAASILKGLVIDLNTGELKTPEGFGARPTTVLVAANEDVTGLGQRSGYTWMLKGSNPTTMNAMDGRLSLLQLRSGQVLLSYSRVSILKGRVSEAAVNILYKR</sequence>
<reference evidence="1" key="1">
    <citation type="submission" date="2024-06" db="EMBL/GenBank/DDBJ databases">
        <title>Draft Genome Sequence of Deinococcus sonorensis Type Strain KR-87, a Biofilm Producing Representative of the Genus Deinococcus.</title>
        <authorList>
            <person name="Boren L.S."/>
            <person name="Grosso R.A."/>
            <person name="Hugenberg-Cox A.N."/>
            <person name="Hill J.T.E."/>
            <person name="Albert C.M."/>
            <person name="Tuohy J.M."/>
        </authorList>
    </citation>
    <scope>NUCLEOTIDE SEQUENCE</scope>
    <source>
        <strain evidence="1">KR-87</strain>
    </source>
</reference>
<name>A0AAU7U779_9DEIO</name>
<dbReference type="EMBL" id="CP158299">
    <property type="protein sequence ID" value="XBV84296.1"/>
    <property type="molecule type" value="Genomic_DNA"/>
</dbReference>
<evidence type="ECO:0000313" key="1">
    <source>
        <dbReference type="EMBL" id="XBV84296.1"/>
    </source>
</evidence>
<protein>
    <submittedName>
        <fullName evidence="1">Uncharacterized protein</fullName>
    </submittedName>
</protein>
<proteinExistence type="predicted"/>